<dbReference type="SUPFAM" id="SSF46785">
    <property type="entry name" value="Winged helix' DNA-binding domain"/>
    <property type="match status" value="1"/>
</dbReference>
<dbReference type="Gene3D" id="1.10.10.10">
    <property type="entry name" value="Winged helix-like DNA-binding domain superfamily/Winged helix DNA-binding domain"/>
    <property type="match status" value="1"/>
</dbReference>
<evidence type="ECO:0000256" key="1">
    <source>
        <dbReference type="ARBA" id="ARBA00004123"/>
    </source>
</evidence>
<evidence type="ECO:0000259" key="5">
    <source>
        <dbReference type="PROSITE" id="PS50102"/>
    </source>
</evidence>
<dbReference type="PRINTS" id="PR00302">
    <property type="entry name" value="LUPUSLA"/>
</dbReference>
<dbReference type="PROSITE" id="PS50102">
    <property type="entry name" value="RRM"/>
    <property type="match status" value="1"/>
</dbReference>
<dbReference type="InterPro" id="IPR036390">
    <property type="entry name" value="WH_DNA-bd_sf"/>
</dbReference>
<evidence type="ECO:0000313" key="7">
    <source>
        <dbReference type="EMBL" id="KAK9842077.1"/>
    </source>
</evidence>
<dbReference type="InterPro" id="IPR000504">
    <property type="entry name" value="RRM_dom"/>
</dbReference>
<dbReference type="InterPro" id="IPR006630">
    <property type="entry name" value="La_HTH"/>
</dbReference>
<evidence type="ECO:0000256" key="4">
    <source>
        <dbReference type="PROSITE-ProRule" id="PRU00332"/>
    </source>
</evidence>
<dbReference type="SMART" id="SM00715">
    <property type="entry name" value="LA"/>
    <property type="match status" value="1"/>
</dbReference>
<dbReference type="GO" id="GO:0005634">
    <property type="term" value="C:nucleus"/>
    <property type="evidence" value="ECO:0007669"/>
    <property type="project" value="UniProtKB-SubCell"/>
</dbReference>
<accession>A0AAW1S8B4</accession>
<proteinExistence type="predicted"/>
<reference evidence="7 8" key="1">
    <citation type="journal article" date="2024" name="Nat. Commun.">
        <title>Phylogenomics reveals the evolutionary origins of lichenization in chlorophyte algae.</title>
        <authorList>
            <person name="Puginier C."/>
            <person name="Libourel C."/>
            <person name="Otte J."/>
            <person name="Skaloud P."/>
            <person name="Haon M."/>
            <person name="Grisel S."/>
            <person name="Petersen M."/>
            <person name="Berrin J.G."/>
            <person name="Delaux P.M."/>
            <person name="Dal Grande F."/>
            <person name="Keller J."/>
        </authorList>
    </citation>
    <scope>NUCLEOTIDE SEQUENCE [LARGE SCALE GENOMIC DNA]</scope>
    <source>
        <strain evidence="7 8">SAG 245.80</strain>
    </source>
</reference>
<name>A0AAW1S8B4_9CHLO</name>
<dbReference type="Pfam" id="PF05383">
    <property type="entry name" value="La"/>
    <property type="match status" value="1"/>
</dbReference>
<feature type="domain" description="HTH La-type RNA-binding" evidence="6">
    <location>
        <begin position="1"/>
        <end position="85"/>
    </location>
</feature>
<feature type="domain" description="RRM" evidence="5">
    <location>
        <begin position="92"/>
        <end position="187"/>
    </location>
</feature>
<dbReference type="Gene3D" id="3.30.70.330">
    <property type="match status" value="1"/>
</dbReference>
<keyword evidence="8" id="KW-1185">Reference proteome</keyword>
<dbReference type="AlphaFoldDB" id="A0AAW1S8B4"/>
<dbReference type="GO" id="GO:1990904">
    <property type="term" value="C:ribonucleoprotein complex"/>
    <property type="evidence" value="ECO:0007669"/>
    <property type="project" value="InterPro"/>
</dbReference>
<protein>
    <recommendedName>
        <fullName evidence="9">HTH La-type RNA-binding domain-containing protein</fullName>
    </recommendedName>
</protein>
<keyword evidence="2 4" id="KW-0694">RNA-binding</keyword>
<evidence type="ECO:0000256" key="3">
    <source>
        <dbReference type="ARBA" id="ARBA00023242"/>
    </source>
</evidence>
<dbReference type="InterPro" id="IPR002344">
    <property type="entry name" value="Lupus_La"/>
</dbReference>
<evidence type="ECO:0000313" key="8">
    <source>
        <dbReference type="Proteomes" id="UP001445335"/>
    </source>
</evidence>
<dbReference type="PANTHER" id="PTHR22792:SF66">
    <property type="entry name" value="LA-RELATED PROTEIN 6B"/>
    <property type="match status" value="1"/>
</dbReference>
<evidence type="ECO:0000259" key="6">
    <source>
        <dbReference type="PROSITE" id="PS50961"/>
    </source>
</evidence>
<dbReference type="InterPro" id="IPR012677">
    <property type="entry name" value="Nucleotide-bd_a/b_plait_sf"/>
</dbReference>
<dbReference type="InterPro" id="IPR045180">
    <property type="entry name" value="La_dom_prot"/>
</dbReference>
<comment type="subcellular location">
    <subcellularLocation>
        <location evidence="1">Nucleus</location>
    </subcellularLocation>
</comment>
<evidence type="ECO:0008006" key="9">
    <source>
        <dbReference type="Google" id="ProtNLM"/>
    </source>
</evidence>
<dbReference type="InterPro" id="IPR035979">
    <property type="entry name" value="RBD_domain_sf"/>
</dbReference>
<dbReference type="GO" id="GO:0006396">
    <property type="term" value="P:RNA processing"/>
    <property type="evidence" value="ECO:0007669"/>
    <property type="project" value="InterPro"/>
</dbReference>
<dbReference type="InterPro" id="IPR036388">
    <property type="entry name" value="WH-like_DNA-bd_sf"/>
</dbReference>
<dbReference type="EMBL" id="JALJOU010000009">
    <property type="protein sequence ID" value="KAK9842077.1"/>
    <property type="molecule type" value="Genomic_DNA"/>
</dbReference>
<dbReference type="PANTHER" id="PTHR22792">
    <property type="entry name" value="LUPUS LA PROTEIN-RELATED"/>
    <property type="match status" value="1"/>
</dbReference>
<evidence type="ECO:0000256" key="2">
    <source>
        <dbReference type="ARBA" id="ARBA00022884"/>
    </source>
</evidence>
<organism evidence="7 8">
    <name type="scientific">Elliptochloris bilobata</name>
    <dbReference type="NCBI Taxonomy" id="381761"/>
    <lineage>
        <taxon>Eukaryota</taxon>
        <taxon>Viridiplantae</taxon>
        <taxon>Chlorophyta</taxon>
        <taxon>core chlorophytes</taxon>
        <taxon>Trebouxiophyceae</taxon>
        <taxon>Trebouxiophyceae incertae sedis</taxon>
        <taxon>Elliptochloris clade</taxon>
        <taxon>Elliptochloris</taxon>
    </lineage>
</organism>
<gene>
    <name evidence="7" type="ORF">WJX81_007402</name>
</gene>
<dbReference type="SUPFAM" id="SSF54928">
    <property type="entry name" value="RNA-binding domain, RBD"/>
    <property type="match status" value="1"/>
</dbReference>
<keyword evidence="3" id="KW-0539">Nucleus</keyword>
<dbReference type="PROSITE" id="PS50961">
    <property type="entry name" value="HTH_LA"/>
    <property type="match status" value="1"/>
</dbReference>
<dbReference type="Proteomes" id="UP001445335">
    <property type="component" value="Unassembled WGS sequence"/>
</dbReference>
<dbReference type="GO" id="GO:0003729">
    <property type="term" value="F:mRNA binding"/>
    <property type="evidence" value="ECO:0007669"/>
    <property type="project" value="TreeGrafter"/>
</dbReference>
<sequence>MRQVEFYFSDENLPTDAFLMKQLSRSPEGWVPLKVLAKFNRVKALLGGRGSAVTVLAAALATSEALEVSPERARVRRRAPLPKVAPRAALERTIIADNLPDQLSIEAAMELFGRAGKVAMVRICQPGGGPKTTAQLVYGADIAVSNQRHALVEFESSEDAARAVADLTDTSNWRSGLRAVTASIANGHKRGAPRMPDGSRGFTMGRGAALAHGAAASPGSGAPVLPAACA</sequence>
<comment type="caution">
    <text evidence="7">The sequence shown here is derived from an EMBL/GenBank/DDBJ whole genome shotgun (WGS) entry which is preliminary data.</text>
</comment>